<dbReference type="HAMAP" id="MF_01813">
    <property type="entry name" value="MenG_UbiE_methyltr"/>
    <property type="match status" value="1"/>
</dbReference>
<evidence type="ECO:0000256" key="4">
    <source>
        <dbReference type="HAMAP-Rule" id="MF_01813"/>
    </source>
</evidence>
<organism evidence="5 6">
    <name type="scientific">Microcella daejeonensis</name>
    <dbReference type="NCBI Taxonomy" id="2994971"/>
    <lineage>
        <taxon>Bacteria</taxon>
        <taxon>Bacillati</taxon>
        <taxon>Actinomycetota</taxon>
        <taxon>Actinomycetes</taxon>
        <taxon>Micrococcales</taxon>
        <taxon>Microbacteriaceae</taxon>
        <taxon>Microcella</taxon>
    </lineage>
</organism>
<keyword evidence="3 4" id="KW-0949">S-adenosyl-L-methionine</keyword>
<evidence type="ECO:0000256" key="2">
    <source>
        <dbReference type="ARBA" id="ARBA00022679"/>
    </source>
</evidence>
<dbReference type="PROSITE" id="PS51608">
    <property type="entry name" value="SAM_MT_UBIE"/>
    <property type="match status" value="1"/>
</dbReference>
<feature type="binding site" evidence="4">
    <location>
        <position position="119"/>
    </location>
    <ligand>
        <name>S-adenosyl-L-methionine</name>
        <dbReference type="ChEBI" id="CHEBI:59789"/>
    </ligand>
</feature>
<dbReference type="GO" id="GO:0043770">
    <property type="term" value="F:demethylmenaquinone methyltransferase activity"/>
    <property type="evidence" value="ECO:0007669"/>
    <property type="project" value="UniProtKB-UniRule"/>
</dbReference>
<dbReference type="Proteomes" id="UP001164706">
    <property type="component" value="Chromosome"/>
</dbReference>
<feature type="binding site" evidence="4">
    <location>
        <position position="62"/>
    </location>
    <ligand>
        <name>S-adenosyl-L-methionine</name>
        <dbReference type="ChEBI" id="CHEBI:59789"/>
    </ligand>
</feature>
<comment type="function">
    <text evidence="4">Methyltransferase required for the conversion of demethylmenaquinol (DMKH2) to menaquinol (MKH2).</text>
</comment>
<dbReference type="EMBL" id="CP113089">
    <property type="protein sequence ID" value="WAB82059.1"/>
    <property type="molecule type" value="Genomic_DNA"/>
</dbReference>
<keyword evidence="2 4" id="KW-0808">Transferase</keyword>
<accession>A0A9E8MLX7</accession>
<dbReference type="InterPro" id="IPR023576">
    <property type="entry name" value="UbiE/COQ5_MeTrFase_CS"/>
</dbReference>
<dbReference type="CDD" id="cd02440">
    <property type="entry name" value="AdoMet_MTases"/>
    <property type="match status" value="1"/>
</dbReference>
<dbReference type="SUPFAM" id="SSF53335">
    <property type="entry name" value="S-adenosyl-L-methionine-dependent methyltransferases"/>
    <property type="match status" value="1"/>
</dbReference>
<dbReference type="KEGG" id="mdb:OVN18_03355"/>
<evidence type="ECO:0000313" key="5">
    <source>
        <dbReference type="EMBL" id="WAB82059.1"/>
    </source>
</evidence>
<sequence length="257" mass="27762">MTRADLSKTPTDVAAMFDGVAKKYDVTNAVLSGGNAALWRIQTVKAIDPQPGERILDIAAGTGTSSAALARTGATVIAFDFSAGMIEEGRKRHPDLEFVQGDAEKLPFGDDEFDAVTISFGLRNVQRPDVALAEMYRVLKPGGRVVIAEFSRPPVALLRRGYFAYLKHVMPKIAGAASSNPEAYAYLFESIAEWPEQAVLSQWLRGAGFTRVAYRNLTAGVVALHRGRKPLDAAIRASVARKRVARRRPTSSSAAAD</sequence>
<dbReference type="EC" id="2.1.1.163" evidence="4"/>
<keyword evidence="4" id="KW-0474">Menaquinone biosynthesis</keyword>
<dbReference type="GO" id="GO:0009234">
    <property type="term" value="P:menaquinone biosynthetic process"/>
    <property type="evidence" value="ECO:0007669"/>
    <property type="project" value="UniProtKB-UniRule"/>
</dbReference>
<dbReference type="NCBIfam" id="TIGR01934">
    <property type="entry name" value="MenG_MenH_UbiE"/>
    <property type="match status" value="1"/>
</dbReference>
<dbReference type="InterPro" id="IPR029063">
    <property type="entry name" value="SAM-dependent_MTases_sf"/>
</dbReference>
<dbReference type="PANTHER" id="PTHR43591">
    <property type="entry name" value="METHYLTRANSFERASE"/>
    <property type="match status" value="1"/>
</dbReference>
<reference evidence="5" key="1">
    <citation type="submission" date="2022-11" db="EMBL/GenBank/DDBJ databases">
        <title>Description of Microcella daejonensis nov. sp, isolated from riverside soil.</title>
        <authorList>
            <person name="Molina K.M."/>
            <person name="Kim S.B."/>
        </authorList>
    </citation>
    <scope>NUCLEOTIDE SEQUENCE</scope>
    <source>
        <strain evidence="5">MMS21-STM12</strain>
    </source>
</reference>
<name>A0A9E8MLX7_9MICO</name>
<dbReference type="GO" id="GO:0032259">
    <property type="term" value="P:methylation"/>
    <property type="evidence" value="ECO:0007669"/>
    <property type="project" value="UniProtKB-KW"/>
</dbReference>
<dbReference type="Gene3D" id="3.40.50.150">
    <property type="entry name" value="Vaccinia Virus protein VP39"/>
    <property type="match status" value="1"/>
</dbReference>
<dbReference type="Pfam" id="PF01209">
    <property type="entry name" value="Ubie_methyltran"/>
    <property type="match status" value="1"/>
</dbReference>
<dbReference type="PROSITE" id="PS01184">
    <property type="entry name" value="UBIE_2"/>
    <property type="match status" value="1"/>
</dbReference>
<evidence type="ECO:0000313" key="6">
    <source>
        <dbReference type="Proteomes" id="UP001164706"/>
    </source>
</evidence>
<feature type="binding site" evidence="4">
    <location>
        <begin position="102"/>
        <end position="103"/>
    </location>
    <ligand>
        <name>S-adenosyl-L-methionine</name>
        <dbReference type="ChEBI" id="CHEBI:59789"/>
    </ligand>
</feature>
<keyword evidence="1 4" id="KW-0489">Methyltransferase</keyword>
<comment type="similarity">
    <text evidence="4">Belongs to the class I-like SAM-binding methyltransferase superfamily. MenG/UbiE family.</text>
</comment>
<dbReference type="AlphaFoldDB" id="A0A9E8MLX7"/>
<dbReference type="PANTHER" id="PTHR43591:SF24">
    <property type="entry name" value="2-METHOXY-6-POLYPRENYL-1,4-BENZOQUINOL METHYLASE, MITOCHONDRIAL"/>
    <property type="match status" value="1"/>
</dbReference>
<dbReference type="InterPro" id="IPR004033">
    <property type="entry name" value="UbiE/COQ5_MeTrFase"/>
</dbReference>
<keyword evidence="6" id="KW-1185">Reference proteome</keyword>
<dbReference type="RefSeq" id="WP_267781904.1">
    <property type="nucleotide sequence ID" value="NZ_CP113089.1"/>
</dbReference>
<evidence type="ECO:0000256" key="3">
    <source>
        <dbReference type="ARBA" id="ARBA00022691"/>
    </source>
</evidence>
<evidence type="ECO:0000256" key="1">
    <source>
        <dbReference type="ARBA" id="ARBA00022603"/>
    </source>
</evidence>
<feature type="binding site" evidence="4">
    <location>
        <position position="80"/>
    </location>
    <ligand>
        <name>S-adenosyl-L-methionine</name>
        <dbReference type="ChEBI" id="CHEBI:59789"/>
    </ligand>
</feature>
<gene>
    <name evidence="4" type="primary">menG</name>
    <name evidence="5" type="ORF">OVN18_03355</name>
</gene>
<comment type="catalytic activity">
    <reaction evidence="4">
        <text>a 2-demethylmenaquinol + S-adenosyl-L-methionine = a menaquinol + S-adenosyl-L-homocysteine + H(+)</text>
        <dbReference type="Rhea" id="RHEA:42640"/>
        <dbReference type="Rhea" id="RHEA-COMP:9539"/>
        <dbReference type="Rhea" id="RHEA-COMP:9563"/>
        <dbReference type="ChEBI" id="CHEBI:15378"/>
        <dbReference type="ChEBI" id="CHEBI:18151"/>
        <dbReference type="ChEBI" id="CHEBI:55437"/>
        <dbReference type="ChEBI" id="CHEBI:57856"/>
        <dbReference type="ChEBI" id="CHEBI:59789"/>
        <dbReference type="EC" id="2.1.1.163"/>
    </reaction>
</comment>
<proteinExistence type="inferred from homology"/>
<protein>
    <recommendedName>
        <fullName evidence="4">Demethylmenaquinone methyltransferase</fullName>
        <ecNumber evidence="4">2.1.1.163</ecNumber>
    </recommendedName>
</protein>
<comment type="pathway">
    <text evidence="4">Quinol/quinone metabolism; menaquinone biosynthesis; menaquinol from 1,4-dihydroxy-2-naphthoate: step 2/2.</text>
</comment>